<accession>A0AAD5US71</accession>
<comment type="caution">
    <text evidence="3">The sequence shown here is derived from an EMBL/GenBank/DDBJ whole genome shotgun (WGS) entry which is preliminary data.</text>
</comment>
<dbReference type="PROSITE" id="PS50954">
    <property type="entry name" value="LEM"/>
    <property type="match status" value="1"/>
</dbReference>
<name>A0AAD5US71_9FUNG</name>
<evidence type="ECO:0000313" key="3">
    <source>
        <dbReference type="EMBL" id="KAJ3262254.1"/>
    </source>
</evidence>
<organism evidence="3 4">
    <name type="scientific">Boothiomyces macroporosus</name>
    <dbReference type="NCBI Taxonomy" id="261099"/>
    <lineage>
        <taxon>Eukaryota</taxon>
        <taxon>Fungi</taxon>
        <taxon>Fungi incertae sedis</taxon>
        <taxon>Chytridiomycota</taxon>
        <taxon>Chytridiomycota incertae sedis</taxon>
        <taxon>Chytridiomycetes</taxon>
        <taxon>Rhizophydiales</taxon>
        <taxon>Terramycetaceae</taxon>
        <taxon>Boothiomyces</taxon>
    </lineage>
</organism>
<dbReference type="InterPro" id="IPR003887">
    <property type="entry name" value="LEM_dom"/>
</dbReference>
<gene>
    <name evidence="3" type="ORF">HK103_002667</name>
</gene>
<dbReference type="Proteomes" id="UP001210925">
    <property type="component" value="Unassembled WGS sequence"/>
</dbReference>
<dbReference type="PANTHER" id="PTHR33361">
    <property type="entry name" value="GLR0591 PROTEIN"/>
    <property type="match status" value="1"/>
</dbReference>
<dbReference type="Pfam" id="PF05960">
    <property type="entry name" value="DUF885"/>
    <property type="match status" value="3"/>
</dbReference>
<proteinExistence type="predicted"/>
<evidence type="ECO:0000259" key="2">
    <source>
        <dbReference type="PROSITE" id="PS50954"/>
    </source>
</evidence>
<evidence type="ECO:0000313" key="4">
    <source>
        <dbReference type="Proteomes" id="UP001210925"/>
    </source>
</evidence>
<dbReference type="PANTHER" id="PTHR33361:SF2">
    <property type="entry name" value="DUF885 DOMAIN-CONTAINING PROTEIN"/>
    <property type="match status" value="1"/>
</dbReference>
<feature type="domain" description="LEM" evidence="2">
    <location>
        <begin position="1608"/>
        <end position="1653"/>
    </location>
</feature>
<sequence length="1690" mass="194677">MFQSIKKFFARRKSKKGAKEIVKRVESRQSIQNLNPKAAPKRSLLDLQDDLVDSIFEFAPFYGAMFDYPKYKDQLYDESEEVYNRFVEKMKLIEKEAKELDASKFTQQEKEDYTFLLNALEMQLGGLGFRELSVENNLSFLPRMFQTYFPLETDEDFELFSKKFHLVPSAIDSTLGLLKQGIEKNITINEAALNDLISMVEKTIQTDVTLSPYYVGHRLEKRGSPKDTFDSLILNEINGKFTQLKTFLDAEYRPHCRKSDGIFGLSGAKEVYEGFIFESTSVRHDAHELHQIGLDEIERIQKRMVQVKDLVFDGSMEEFKKAYKSKEAYPELYKNRQDIIPAIKDMMKDIDAVLPKYFNTIPEIPCDVVALTDSEEAVGPLASYIPGMGKRDGVFNVNLKLISELPISTLLAITVHEVSPGHHYQFSLLEGNNDIHLMKKLFSTNSFHEGWGLYTERLAEEMGVYKTPFDLYGRLELEMHRALRLVVDTGLHVYGWSIAKCCELMQTYLTLSPANILAEVIRYCKTPAQALSYKVGELKIISLRKKAEQELGHRFNIKDFHDVIVKKGSMTLEQLEIQVTDWIKRVKAEPVTLKDIQDSMVDYMFSEFPLFGAMFDFPKYKDTLGDNSYDNMLRSVDLLKKYLKDVQALDESLLSKTEKNERLNLITFLETSEMQIDPTKDFVVDHLRWDMSTMFSGYQPLATVNDVLNYKKRLSEFTIQIDNTIDRLQRAVKNNVTLPKESIDSLIETVTKAIFQEPSKSPYNLQEKLDKLQYVKKDVFHRDILDILNPAFKKFKEYLETDYINHARQYPGIYGLNDYTGIYENLIFAHTSVKYTSEELHQLGLQEVARISGRMEQVKDMVFDGSLAEFRAAINDKVTYPHLFFTREDTIPMYEKLMKEIDEILPKYFSKFPKSKCLVKAVAPEQEAGSAVAFYMPGRGDLPGTFYANLKDSNEKSLQDAVALVLHEANPGHHHQVSLEMEDESRHLLNKFIGFTSYAEGWGLYSEFLGEEMGMYKDPLSLYGRLEMEMHRAIRLVVDTGLHVKGWSIEQCMEVFRSNLTMPEEEALAEIKRYCVWPGQALSYKVGELKIKEVRKYAEDKLGYKFDIKEFHDVIIDNGSMSMEGVEHNVKVWVDSKLNAPETVKDLMDEFVHIRILGGPLDCEIHNYPLLPKDDLETNSVEEYKKFEEDFKKILERVENYDLKSLGAEDKQNLLNLKASVIDALNQAWFTLEIPTTHMFGPLTTLAETFRNYQPIHNANDVLNYKKRLEKIPANVDSLIERFRLGIAIKTTLPKISAETLIKLTERTIVEDPRTSAYNLVEKYSKLGVKESYLDSFILEVINPALTKYKNFLAGEYLPHARETLGVYGMPGYDYEKAIYFHTTVKYTAEELHQLGLQEVDRIYKRMEETKDSIFEGTMEEFRAALANKERFPSVHVNSRDDVIPLYEKLLTEIDEILPKYFNKIPSTKCEIEAVPPVAEAGAAMAYYMPGSDKVPGKFMVNLSLYEGKPMQQATALVLHEANPGHHHQISLVLEQEQHLMNKLSFVTAYAEGWGLYSEFLGEEMGMYKDALSLFGRLELEMHRALRLVVDTGIHSKGWDEDTAFGWMKKYITLSDSEIRSEVRRYGIMPGQALAYKVGEIKIRELRKYAENQLGEKFDVRGFHDVVLDHGPVSMETLEINIKDWVASLQ</sequence>
<keyword evidence="4" id="KW-1185">Reference proteome</keyword>
<evidence type="ECO:0000256" key="1">
    <source>
        <dbReference type="SAM" id="Coils"/>
    </source>
</evidence>
<keyword evidence="1" id="KW-0175">Coiled coil</keyword>
<reference evidence="3" key="1">
    <citation type="submission" date="2020-05" db="EMBL/GenBank/DDBJ databases">
        <title>Phylogenomic resolution of chytrid fungi.</title>
        <authorList>
            <person name="Stajich J.E."/>
            <person name="Amses K."/>
            <person name="Simmons R."/>
            <person name="Seto K."/>
            <person name="Myers J."/>
            <person name="Bonds A."/>
            <person name="Quandt C.A."/>
            <person name="Barry K."/>
            <person name="Liu P."/>
            <person name="Grigoriev I."/>
            <person name="Longcore J.E."/>
            <person name="James T.Y."/>
        </authorList>
    </citation>
    <scope>NUCLEOTIDE SEQUENCE</scope>
    <source>
        <strain evidence="3">PLAUS21</strain>
    </source>
</reference>
<protein>
    <recommendedName>
        <fullName evidence="2">LEM domain-containing protein</fullName>
    </recommendedName>
</protein>
<dbReference type="InterPro" id="IPR010281">
    <property type="entry name" value="DUF885"/>
</dbReference>
<dbReference type="EMBL" id="JADGKB010000002">
    <property type="protein sequence ID" value="KAJ3262254.1"/>
    <property type="molecule type" value="Genomic_DNA"/>
</dbReference>
<feature type="coiled-coil region" evidence="1">
    <location>
        <begin position="76"/>
        <end position="103"/>
    </location>
</feature>